<gene>
    <name evidence="1" type="ORF">SAMN04487992_11913</name>
</gene>
<dbReference type="eggNOG" id="COG0419">
    <property type="taxonomic scope" value="Bacteria"/>
</dbReference>
<evidence type="ECO:0000313" key="2">
    <source>
        <dbReference type="Proteomes" id="UP000182114"/>
    </source>
</evidence>
<dbReference type="RefSeq" id="WP_074539468.1">
    <property type="nucleotide sequence ID" value="NZ_FNBD01000019.1"/>
</dbReference>
<evidence type="ECO:0000313" key="1">
    <source>
        <dbReference type="EMBL" id="SDF50233.1"/>
    </source>
</evidence>
<protein>
    <submittedName>
        <fullName evidence="1">Uncharacterized protein</fullName>
    </submittedName>
</protein>
<keyword evidence="2" id="KW-1185">Reference proteome</keyword>
<organism evidence="1 2">
    <name type="scientific">Cellulophaga baltica</name>
    <dbReference type="NCBI Taxonomy" id="76594"/>
    <lineage>
        <taxon>Bacteria</taxon>
        <taxon>Pseudomonadati</taxon>
        <taxon>Bacteroidota</taxon>
        <taxon>Flavobacteriia</taxon>
        <taxon>Flavobacteriales</taxon>
        <taxon>Flavobacteriaceae</taxon>
        <taxon>Cellulophaga</taxon>
    </lineage>
</organism>
<accession>A0A1G7LLE4</accession>
<sequence>MKYKKRSKSIFLLVILFIFPLASFGKLHVPVTFVLGDTLPKQNTIALEANLNLEAIFSFQNIKKEFPVPTLVKNNRKTAAAVLKEIEAKDAWVNIISGATIMSLPVGIKSTVNEVEYAIGIAKATIQKEYTELTVFVRAILPQTDENGEPVELFFGANHIKLSHNGGIFGDGNLVLLGDIQIPFNAGNWLLELKGGFDRESGAIEGLSYVTIDCSGVKEMGLTAEIQFSRNLILPVTELGELLPKTKTIKRLDETSAEVPNRVTGKFSIVASGWNDIITSIELQPFVLAKHPNKFVFNLSQAELDFSDLRTPDIAFPEHYHDQGLLLPNVNTWRGIYVTSLEVSLPKVFKTTESIENQERVSFGATNMIIDNNGVSGLFSATDVIAMDNGRTSDKKAWAYSVDHIALEIITNRITSAAFDGQLLLPISTSKNTAKDKSKKRPKDASKKIGIAYEGLISEEEYLVRVATSDMLNFDVWQAKAQLLPDSFIEMKVVDDSFRPKAVFNGRMAISANQKNSLENEGQVAKDSSVLNFKGIDFQNLVVQTEAPVLTVDYFGYTDEVKLANFPVSIAAIVFSADEVEASLAFDLKVNLMDKEAKGFAADARLAIIANYSEEEYVQQWNYDSFDLSEIVIDANLGAVQIQGGVALMIDDPIYGNGFSGEIEGTFSTFGPITCKAIFGKKEFNYWYVDAAVHGLKLQAGPVQLSGFAGGAFYKMSREANGDPDFSPSGLSYIPNKEADLGIKAMVFGGIPDENAISIGAGFEIEFNTKGGVNSLGFYGEAQMMKAFNFPNPVAKLSEKLNKMADTKVVNGVKDSRLGKTFLEKADTEYETEIVGEAGITAKMGMEYDFINKSFHATMDLYVNVEGEILQGESSGGRAGWGVFHSSEEEWYVHMGTPTDRLGLKLGVGELSAKARSYFMLGDNIPESPPPPPIVAEILGVDAETLQYARDENALRGGKGFAFGSDFSVSTGNMEFLMFYASFNAGLGFDIMLKDFGEAKCVNTGDQVGINGWYANGQAFAYLQGELGINVNLFSVKKRIPIINAAAAVLLQTKAPNPVWMRGYVGGHYDLLGGLVKGEFNFKVTIGEECEFENSPPLGGLKIISDLTPRDGETKADVFATPQVAFNMEVEKALTIPEVDGDHIYKITLEGFKIADENNTLISGALEWGENNSTLTFVPVDILPPATKLKVSVTVGFKERINGVYQVVMIDGVPAIETEERSFITGEAPAYIPLKNIVYSYPVIDQQYYYPKEYAKGYIQLKQGQDYLFDDTQWKSELALTDEQGTAVKTSFSYHSGSNTLNYTLPILDNSAAYTLSIFSTPKTTKEAIATGTSQKDTALGNQNTVVITENQAQSVSKEGVIERITYNFKSSAYNTFAKKIQAIKVANYAWGKIANDVVYLYNTIDHHEAFETAELVGTVYTGHQPMVVAESDLRDSYFTKDINPILYQKYSSGAYKIERPEAPYGLPPKKALPLFSNYVTSISYGVDKGWTKTHFPYRYNLPELYKLDYVTIKTKVLNAFVNGKISRHAPEASILDTAYKFMPKGSYGIKIQYILPGNRLGSSATVNFKNPLNLE</sequence>
<name>A0A1G7LLE4_9FLAO</name>
<dbReference type="Proteomes" id="UP000182114">
    <property type="component" value="Unassembled WGS sequence"/>
</dbReference>
<reference evidence="2" key="1">
    <citation type="submission" date="2016-10" db="EMBL/GenBank/DDBJ databases">
        <authorList>
            <person name="Varghese N."/>
            <person name="Submissions S."/>
        </authorList>
    </citation>
    <scope>NUCLEOTIDE SEQUENCE [LARGE SCALE GENOMIC DNA]</scope>
    <source>
        <strain evidence="2">DSM 24729</strain>
    </source>
</reference>
<proteinExistence type="predicted"/>
<dbReference type="EMBL" id="FNBD01000019">
    <property type="protein sequence ID" value="SDF50233.1"/>
    <property type="molecule type" value="Genomic_DNA"/>
</dbReference>